<accession>A0A5J4WXV1</accession>
<organism evidence="1 2">
    <name type="scientific">Streblomastix strix</name>
    <dbReference type="NCBI Taxonomy" id="222440"/>
    <lineage>
        <taxon>Eukaryota</taxon>
        <taxon>Metamonada</taxon>
        <taxon>Preaxostyla</taxon>
        <taxon>Oxymonadida</taxon>
        <taxon>Streblomastigidae</taxon>
        <taxon>Streblomastix</taxon>
    </lineage>
</organism>
<proteinExistence type="predicted"/>
<reference evidence="1 2" key="1">
    <citation type="submission" date="2019-03" db="EMBL/GenBank/DDBJ databases">
        <title>Single cell metagenomics reveals metabolic interactions within the superorganism composed of flagellate Streblomastix strix and complex community of Bacteroidetes bacteria on its surface.</title>
        <authorList>
            <person name="Treitli S.C."/>
            <person name="Kolisko M."/>
            <person name="Husnik F."/>
            <person name="Keeling P."/>
            <person name="Hampl V."/>
        </authorList>
    </citation>
    <scope>NUCLEOTIDE SEQUENCE [LARGE SCALE GENOMIC DNA]</scope>
    <source>
        <strain evidence="1">ST1C</strain>
    </source>
</reference>
<dbReference type="Proteomes" id="UP000324800">
    <property type="component" value="Unassembled WGS sequence"/>
</dbReference>
<protein>
    <submittedName>
        <fullName evidence="1">Uncharacterized protein</fullName>
    </submittedName>
</protein>
<name>A0A5J4WXV1_9EUKA</name>
<evidence type="ECO:0000313" key="2">
    <source>
        <dbReference type="Proteomes" id="UP000324800"/>
    </source>
</evidence>
<evidence type="ECO:0000313" key="1">
    <source>
        <dbReference type="EMBL" id="KAA6399681.1"/>
    </source>
</evidence>
<dbReference type="EMBL" id="SNRW01000703">
    <property type="protein sequence ID" value="KAA6399681.1"/>
    <property type="molecule type" value="Genomic_DNA"/>
</dbReference>
<dbReference type="AlphaFoldDB" id="A0A5J4WXV1"/>
<sequence>MHDQNQLDLFPFVAQKRIREPTFIIISTLLLHGLLKGVDPILALSRALLPSFSRNNQSSSPQQSILQQSTQPFAVILKQPLHTNQFKLGLNKSVGCQTYKQSNGLTSSNKSFMHLEHLAEKFFALLFVHSSKDYGKEKKDKLFGRKNTKRGQKEKHEDNIMVNEANAEDQILISQLSDKQIPKQNGDTLVVQQLSKPLSAISLQTSVIFDVFIHGCRRQHINDNVPIEMDNICREEDDEIHERISSAHSISLQSLVSSETPIKSTALFNNHSQSLILQITTFLSRLTPSSDSLLLLLNAIRRGLLSSVLVARSATEHKAMKEQIKKALLIHAKMFEGNIPAQTANIQIGQKANAKKGKKQNQIQDGKTSLATLFALELAK</sequence>
<gene>
    <name evidence="1" type="ORF">EZS28_004790</name>
</gene>
<comment type="caution">
    <text evidence="1">The sequence shown here is derived from an EMBL/GenBank/DDBJ whole genome shotgun (WGS) entry which is preliminary data.</text>
</comment>